<dbReference type="InterPro" id="IPR036291">
    <property type="entry name" value="NAD(P)-bd_dom_sf"/>
</dbReference>
<organism evidence="2 3">
    <name type="scientific">Lentinula aciculospora</name>
    <dbReference type="NCBI Taxonomy" id="153920"/>
    <lineage>
        <taxon>Eukaryota</taxon>
        <taxon>Fungi</taxon>
        <taxon>Dikarya</taxon>
        <taxon>Basidiomycota</taxon>
        <taxon>Agaricomycotina</taxon>
        <taxon>Agaricomycetes</taxon>
        <taxon>Agaricomycetidae</taxon>
        <taxon>Agaricales</taxon>
        <taxon>Marasmiineae</taxon>
        <taxon>Omphalotaceae</taxon>
        <taxon>Lentinula</taxon>
    </lineage>
</organism>
<protein>
    <recommendedName>
        <fullName evidence="1">NAD(P)-binding domain-containing protein</fullName>
    </recommendedName>
</protein>
<dbReference type="EMBL" id="JAOTPV010000015">
    <property type="protein sequence ID" value="KAJ4474848.1"/>
    <property type="molecule type" value="Genomic_DNA"/>
</dbReference>
<feature type="domain" description="NAD(P)-binding" evidence="1">
    <location>
        <begin position="8"/>
        <end position="218"/>
    </location>
</feature>
<dbReference type="Gene3D" id="3.40.50.720">
    <property type="entry name" value="NAD(P)-binding Rossmann-like Domain"/>
    <property type="match status" value="1"/>
</dbReference>
<dbReference type="OrthoDB" id="10254604at2759"/>
<accession>A0A9W9DL55</accession>
<evidence type="ECO:0000259" key="1">
    <source>
        <dbReference type="Pfam" id="PF13460"/>
    </source>
</evidence>
<dbReference type="SUPFAM" id="SSF51735">
    <property type="entry name" value="NAD(P)-binding Rossmann-fold domains"/>
    <property type="match status" value="1"/>
</dbReference>
<evidence type="ECO:0000313" key="3">
    <source>
        <dbReference type="Proteomes" id="UP001150266"/>
    </source>
</evidence>
<dbReference type="PANTHER" id="PTHR15020">
    <property type="entry name" value="FLAVIN REDUCTASE-RELATED"/>
    <property type="match status" value="1"/>
</dbReference>
<gene>
    <name evidence="2" type="ORF">J3R30DRAFT_3775996</name>
</gene>
<keyword evidence="3" id="KW-1185">Reference proteome</keyword>
<dbReference type="PANTHER" id="PTHR15020:SF50">
    <property type="entry name" value="UPF0659 PROTEIN YMR090W"/>
    <property type="match status" value="1"/>
</dbReference>
<dbReference type="InterPro" id="IPR016040">
    <property type="entry name" value="NAD(P)-bd_dom"/>
</dbReference>
<proteinExistence type="predicted"/>
<reference evidence="2" key="1">
    <citation type="submission" date="2022-08" db="EMBL/GenBank/DDBJ databases">
        <title>A Global Phylogenomic Analysis of the Shiitake Genus Lentinula.</title>
        <authorList>
            <consortium name="DOE Joint Genome Institute"/>
            <person name="Sierra-Patev S."/>
            <person name="Min B."/>
            <person name="Naranjo-Ortiz M."/>
            <person name="Looney B."/>
            <person name="Konkel Z."/>
            <person name="Slot J.C."/>
            <person name="Sakamoto Y."/>
            <person name="Steenwyk J.L."/>
            <person name="Rokas A."/>
            <person name="Carro J."/>
            <person name="Camarero S."/>
            <person name="Ferreira P."/>
            <person name="Molpeceres G."/>
            <person name="Ruiz-Duenas F.J."/>
            <person name="Serrano A."/>
            <person name="Henrissat B."/>
            <person name="Drula E."/>
            <person name="Hughes K.W."/>
            <person name="Mata J.L."/>
            <person name="Ishikawa N.K."/>
            <person name="Vargas-Isla R."/>
            <person name="Ushijima S."/>
            <person name="Smith C.A."/>
            <person name="Ahrendt S."/>
            <person name="Andreopoulos W."/>
            <person name="He G."/>
            <person name="Labutti K."/>
            <person name="Lipzen A."/>
            <person name="Ng V."/>
            <person name="Riley R."/>
            <person name="Sandor L."/>
            <person name="Barry K."/>
            <person name="Martinez A.T."/>
            <person name="Xiao Y."/>
            <person name="Gibbons J.G."/>
            <person name="Terashima K."/>
            <person name="Grigoriev I.V."/>
            <person name="Hibbett D.S."/>
        </authorList>
    </citation>
    <scope>NUCLEOTIDE SEQUENCE</scope>
    <source>
        <strain evidence="2">JLM2183</strain>
    </source>
</reference>
<evidence type="ECO:0000313" key="2">
    <source>
        <dbReference type="EMBL" id="KAJ4474848.1"/>
    </source>
</evidence>
<dbReference type="Proteomes" id="UP001150266">
    <property type="component" value="Unassembled WGS sequence"/>
</dbReference>
<name>A0A9W9DL55_9AGAR</name>
<dbReference type="Pfam" id="PF13460">
    <property type="entry name" value="NAD_binding_10"/>
    <property type="match status" value="1"/>
</dbReference>
<sequence length="251" mass="27302">MVQVLLLGGHGKVALHITKILAAHKHKIISIIRNPDHANDILDQHPENSFLIDPKVASIEETDEEGAKELMKDVDWVIWSAGAGGKGGPERTKAVDEIAAKRFIKAALLAPSVTKFLMVSASSSRRSPASYWSDSDITTFQKTWESIGTYSEAKTAADEYLYDESRKSQKSNWVDICLRPGMLSDKPGTGQVDLGRAKLAGSVPREDVAAVAVELLEKENGGGLWIDLISGSESIQFAVDCVVSQRVTSRE</sequence>
<dbReference type="AlphaFoldDB" id="A0A9W9DL55"/>
<comment type="caution">
    <text evidence="2">The sequence shown here is derived from an EMBL/GenBank/DDBJ whole genome shotgun (WGS) entry which is preliminary data.</text>
</comment>